<feature type="transmembrane region" description="Helical" evidence="14">
    <location>
        <begin position="615"/>
        <end position="634"/>
    </location>
</feature>
<evidence type="ECO:0000256" key="2">
    <source>
        <dbReference type="ARBA" id="ARBA00004687"/>
    </source>
</evidence>
<dbReference type="PANTHER" id="PTHR12250">
    <property type="entry name" value="PHOSPHATIDYLINOSITOL GLYCAN, CLASS N"/>
    <property type="match status" value="1"/>
</dbReference>
<evidence type="ECO:0000256" key="11">
    <source>
        <dbReference type="ARBA" id="ARBA00023180"/>
    </source>
</evidence>
<dbReference type="FunFam" id="3.40.720.10:FF:000015">
    <property type="entry name" value="GPI ethanolamine phosphate transferase 1"/>
    <property type="match status" value="1"/>
</dbReference>
<sequence length="1019" mass="112906">MARLGRTGFLAIAVLFHITYIFSIFDIYFVSPIVHGMKAYRVESREAPAKRLVLFVGDGLRADKAFQYHPDPSPPPGTDLEAALVPRPLAPFLRSRVLDHGTFGVSHTRVPTESRPGHVALIAGLYEDVSSVTTGWKLNPVEFDSVFNRSTHTWSWGSPDILPMFSEGAIPGRVDSYTYGAEEEDFSKDATELDIWVFDHVKDFFTEASKNETLGRQIKQEGNVFFLHLLGLDTTGHGYRPYSKEYLNNIKVVDEGVKEITELVESFFGDDKTAFVFTADHGMSDWGSHGDGHPDNTRTPLIAWGSGVAKPRTVQKGLARGHEDGFSSDWHLDQVQRNDVAQADVATLMAYLAGLEFPVNSVGELPLEYVASSDAEKAEAMLVNARGILEMYRIKEQDKIAKEIRYKPFHGFGDEEHSIEHRLGGIQATIDKGEYQQAIRDSDELMKLGLDGLRYLQTYDWLFLRTMVTAGYLGWIAFSFTMAIDQHVLNSAYDAKRTTASTIAFSSFAVGLFALLAVQSSPITYYAYAIFPVIFWEEVWTRRRAIVTGAKTLAHSVAAQDLAAFAFNALLVIGLMEIMVQSYYYRESYTIMYLLGIIWPVSYGFDFLRKNFVLCLTWILCCIAMSIFTLLPAMKVESSNLISLGGFFMLILGVAYISFSKSVLQQSRPDSDGLGEPAADGISRAILGVQVGLIALAILVTRSSVASLQAKTGLPLGTQVVGWIVLASSLILPFAHSLDPNNHYLHRLMIIFLTFAPMFIILTISYEGLFYLAFSLTLITWVRLEHRIYRSSLPADKPDIPSDPISELNPLTPALANGDAALKAADAATSPKTSQAEKQKKWSEFRTLTLADTRIALFFLYLLQSGFFSTGNIASVSSFSLDAVNRLIPVFDPFSQGALLLMKILSPFVLVSANLGILSKRLKLRGGALYSIVTGIGDWLTLRFFWAVKDEGSWLEIGESISVFVIASCICIFVAALETVSEVLVGGIEFNDEPKRTEDKVKKEGNGTATKVKIEPDDR</sequence>
<evidence type="ECO:0000256" key="8">
    <source>
        <dbReference type="ARBA" id="ARBA00022824"/>
    </source>
</evidence>
<evidence type="ECO:0000256" key="13">
    <source>
        <dbReference type="ARBA" id="ARBA00024850"/>
    </source>
</evidence>
<comment type="subcellular location">
    <subcellularLocation>
        <location evidence="1 14">Endoplasmic reticulum membrane</location>
        <topology evidence="1 14">Multi-pass membrane protein</topology>
    </subcellularLocation>
</comment>
<protein>
    <recommendedName>
        <fullName evidence="4 14">GPI ethanolamine phosphate transferase 1</fullName>
        <ecNumber evidence="14">2.-.-.-</ecNumber>
    </recommendedName>
</protein>
<proteinExistence type="inferred from homology"/>
<evidence type="ECO:0000256" key="14">
    <source>
        <dbReference type="RuleBase" id="RU367138"/>
    </source>
</evidence>
<comment type="function">
    <text evidence="13 14">Ethanolamine phosphate transferase involved in glycosylphosphatidylinositol-anchor biosynthesis. Transfers ethanolamine phosphate to the first alpha-1,4-linked mannose of the glycosylphosphatidylinositol precursor of GPI-anchor.</text>
</comment>
<evidence type="ECO:0000256" key="6">
    <source>
        <dbReference type="ARBA" id="ARBA00022679"/>
    </source>
</evidence>
<dbReference type="SUPFAM" id="SSF53649">
    <property type="entry name" value="Alkaline phosphatase-like"/>
    <property type="match status" value="1"/>
</dbReference>
<dbReference type="OrthoDB" id="2748310at2759"/>
<gene>
    <name evidence="17" type="ORF">BDZ85DRAFT_77186</name>
</gene>
<reference evidence="18" key="1">
    <citation type="journal article" date="2020" name="Stud. Mycol.">
        <title>101 Dothideomycetes genomes: A test case for predicting lifestyles and emergence of pathogens.</title>
        <authorList>
            <person name="Haridas S."/>
            <person name="Albert R."/>
            <person name="Binder M."/>
            <person name="Bloem J."/>
            <person name="LaButti K."/>
            <person name="Salamov A."/>
            <person name="Andreopoulos B."/>
            <person name="Baker S."/>
            <person name="Barry K."/>
            <person name="Bills G."/>
            <person name="Bluhm B."/>
            <person name="Cannon C."/>
            <person name="Castanera R."/>
            <person name="Culley D."/>
            <person name="Daum C."/>
            <person name="Ezra D."/>
            <person name="Gonzalez J."/>
            <person name="Henrissat B."/>
            <person name="Kuo A."/>
            <person name="Liang C."/>
            <person name="Lipzen A."/>
            <person name="Lutzoni F."/>
            <person name="Magnuson J."/>
            <person name="Mondo S."/>
            <person name="Nolan M."/>
            <person name="Ohm R."/>
            <person name="Pangilinan J."/>
            <person name="Park H.-J."/>
            <person name="Ramirez L."/>
            <person name="Alfaro M."/>
            <person name="Sun H."/>
            <person name="Tritt A."/>
            <person name="Yoshinaga Y."/>
            <person name="Zwiers L.-H."/>
            <person name="Turgeon B."/>
            <person name="Goodwin S."/>
            <person name="Spatafora J."/>
            <person name="Crous P."/>
            <person name="Grigoriev I."/>
        </authorList>
    </citation>
    <scope>NUCLEOTIDE SEQUENCE [LARGE SCALE GENOMIC DNA]</scope>
    <source>
        <strain evidence="18">CECT 20119</strain>
    </source>
</reference>
<evidence type="ECO:0000256" key="5">
    <source>
        <dbReference type="ARBA" id="ARBA00022502"/>
    </source>
</evidence>
<dbReference type="AlphaFoldDB" id="A0A6A6GKW1"/>
<evidence type="ECO:0000259" key="16">
    <source>
        <dbReference type="Pfam" id="PF04987"/>
    </source>
</evidence>
<keyword evidence="11" id="KW-0325">Glycoprotein</keyword>
<evidence type="ECO:0000256" key="9">
    <source>
        <dbReference type="ARBA" id="ARBA00022989"/>
    </source>
</evidence>
<feature type="transmembrane region" description="Helical" evidence="14">
    <location>
        <begin position="562"/>
        <end position="584"/>
    </location>
</feature>
<keyword evidence="10 14" id="KW-0472">Membrane</keyword>
<dbReference type="EMBL" id="ML992503">
    <property type="protein sequence ID" value="KAF2226209.1"/>
    <property type="molecule type" value="Genomic_DNA"/>
</dbReference>
<dbReference type="Pfam" id="PF01663">
    <property type="entry name" value="Phosphodiest"/>
    <property type="match status" value="1"/>
</dbReference>
<keyword evidence="18" id="KW-1185">Reference proteome</keyword>
<feature type="transmembrane region" description="Helical" evidence="14">
    <location>
        <begin position="499"/>
        <end position="517"/>
    </location>
</feature>
<feature type="transmembrane region" description="Helical" evidence="14">
    <location>
        <begin position="929"/>
        <end position="948"/>
    </location>
</feature>
<keyword evidence="12" id="KW-0961">Cell wall biogenesis/degradation</keyword>
<dbReference type="InterPro" id="IPR002591">
    <property type="entry name" value="Phosphodiest/P_Trfase"/>
</dbReference>
<dbReference type="InterPro" id="IPR017852">
    <property type="entry name" value="GPI_EtnP_transferase_1_C"/>
</dbReference>
<feature type="transmembrane region" description="Helical" evidence="14">
    <location>
        <begin position="720"/>
        <end position="738"/>
    </location>
</feature>
<dbReference type="InterPro" id="IPR037671">
    <property type="entry name" value="PIGN_N"/>
</dbReference>
<dbReference type="GO" id="GO:0051377">
    <property type="term" value="F:mannose-ethanolamine phosphotransferase activity"/>
    <property type="evidence" value="ECO:0007669"/>
    <property type="project" value="UniProtKB-UniRule"/>
</dbReference>
<evidence type="ECO:0000256" key="7">
    <source>
        <dbReference type="ARBA" id="ARBA00022692"/>
    </source>
</evidence>
<feature type="transmembrane region" description="Helical" evidence="14">
    <location>
        <begin position="681"/>
        <end position="700"/>
    </location>
</feature>
<evidence type="ECO:0000256" key="1">
    <source>
        <dbReference type="ARBA" id="ARBA00004477"/>
    </source>
</evidence>
<evidence type="ECO:0000256" key="4">
    <source>
        <dbReference type="ARBA" id="ARBA00020831"/>
    </source>
</evidence>
<keyword evidence="5 14" id="KW-0337">GPI-anchor biosynthesis</keyword>
<dbReference type="Gene3D" id="3.40.720.10">
    <property type="entry name" value="Alkaline Phosphatase, subunit A"/>
    <property type="match status" value="1"/>
</dbReference>
<feature type="compositionally biased region" description="Basic and acidic residues" evidence="15">
    <location>
        <begin position="996"/>
        <end position="1005"/>
    </location>
</feature>
<keyword evidence="9 14" id="KW-1133">Transmembrane helix</keyword>
<dbReference type="CDD" id="cd16020">
    <property type="entry name" value="GPI_EPT_1"/>
    <property type="match status" value="1"/>
</dbReference>
<dbReference type="Pfam" id="PF04987">
    <property type="entry name" value="PigN"/>
    <property type="match status" value="1"/>
</dbReference>
<keyword evidence="6 14" id="KW-0808">Transferase</keyword>
<evidence type="ECO:0000313" key="17">
    <source>
        <dbReference type="EMBL" id="KAF2226209.1"/>
    </source>
</evidence>
<dbReference type="InterPro" id="IPR017850">
    <property type="entry name" value="Alkaline_phosphatase_core_sf"/>
</dbReference>
<feature type="transmembrane region" description="Helical" evidence="14">
    <location>
        <begin position="7"/>
        <end position="30"/>
    </location>
</feature>
<organism evidence="17 18">
    <name type="scientific">Elsinoe ampelina</name>
    <dbReference type="NCBI Taxonomy" id="302913"/>
    <lineage>
        <taxon>Eukaryota</taxon>
        <taxon>Fungi</taxon>
        <taxon>Dikarya</taxon>
        <taxon>Ascomycota</taxon>
        <taxon>Pezizomycotina</taxon>
        <taxon>Dothideomycetes</taxon>
        <taxon>Dothideomycetidae</taxon>
        <taxon>Myriangiales</taxon>
        <taxon>Elsinoaceae</taxon>
        <taxon>Elsinoe</taxon>
    </lineage>
</organism>
<name>A0A6A6GKW1_9PEZI</name>
<dbReference type="EC" id="2.-.-.-" evidence="14"/>
<feature type="transmembrane region" description="Helical" evidence="14">
    <location>
        <begin position="461"/>
        <end position="478"/>
    </location>
</feature>
<evidence type="ECO:0000256" key="12">
    <source>
        <dbReference type="ARBA" id="ARBA00023316"/>
    </source>
</evidence>
<dbReference type="GO" id="GO:0006506">
    <property type="term" value="P:GPI anchor biosynthetic process"/>
    <property type="evidence" value="ECO:0007669"/>
    <property type="project" value="UniProtKB-UniPathway"/>
</dbReference>
<feature type="transmembrane region" description="Helical" evidence="14">
    <location>
        <begin position="855"/>
        <end position="874"/>
    </location>
</feature>
<feature type="transmembrane region" description="Helical" evidence="14">
    <location>
        <begin position="745"/>
        <end position="762"/>
    </location>
</feature>
<feature type="transmembrane region" description="Helical" evidence="14">
    <location>
        <begin position="894"/>
        <end position="917"/>
    </location>
</feature>
<dbReference type="GO" id="GO:0071555">
    <property type="term" value="P:cell wall organization"/>
    <property type="evidence" value="ECO:0007669"/>
    <property type="project" value="UniProtKB-KW"/>
</dbReference>
<feature type="transmembrane region" description="Helical" evidence="14">
    <location>
        <begin position="960"/>
        <end position="977"/>
    </location>
</feature>
<evidence type="ECO:0000313" key="18">
    <source>
        <dbReference type="Proteomes" id="UP000799538"/>
    </source>
</evidence>
<feature type="transmembrane region" description="Helical" evidence="14">
    <location>
        <begin position="590"/>
        <end position="608"/>
    </location>
</feature>
<comment type="similarity">
    <text evidence="3 14">Belongs to the PIGG/PIGN/PIGO family. PIGN subfamily.</text>
</comment>
<keyword evidence="7 14" id="KW-0812">Transmembrane</keyword>
<dbReference type="InterPro" id="IPR007070">
    <property type="entry name" value="GPI_EtnP_transferase_1"/>
</dbReference>
<evidence type="ECO:0000256" key="10">
    <source>
        <dbReference type="ARBA" id="ARBA00023136"/>
    </source>
</evidence>
<dbReference type="UniPathway" id="UPA00196"/>
<feature type="transmembrane region" description="Helical" evidence="14">
    <location>
        <begin position="640"/>
        <end position="660"/>
    </location>
</feature>
<accession>A0A6A6GKW1</accession>
<dbReference type="PANTHER" id="PTHR12250:SF0">
    <property type="entry name" value="GPI ETHANOLAMINE PHOSPHATE TRANSFERASE 1"/>
    <property type="match status" value="1"/>
</dbReference>
<comment type="pathway">
    <text evidence="2 14">Glycolipid biosynthesis; glycosylphosphatidylinositol-anchor biosynthesis.</text>
</comment>
<evidence type="ECO:0000256" key="15">
    <source>
        <dbReference type="SAM" id="MobiDB-lite"/>
    </source>
</evidence>
<evidence type="ECO:0000256" key="3">
    <source>
        <dbReference type="ARBA" id="ARBA00008400"/>
    </source>
</evidence>
<feature type="region of interest" description="Disordered" evidence="15">
    <location>
        <begin position="996"/>
        <end position="1019"/>
    </location>
</feature>
<dbReference type="Proteomes" id="UP000799538">
    <property type="component" value="Unassembled WGS sequence"/>
</dbReference>
<keyword evidence="8 14" id="KW-0256">Endoplasmic reticulum</keyword>
<feature type="domain" description="GPI ethanolamine phosphate transferase 1 C-terminal" evidence="16">
    <location>
        <begin position="451"/>
        <end position="953"/>
    </location>
</feature>
<dbReference type="GO" id="GO:0005789">
    <property type="term" value="C:endoplasmic reticulum membrane"/>
    <property type="evidence" value="ECO:0007669"/>
    <property type="project" value="UniProtKB-SubCell"/>
</dbReference>